<dbReference type="AlphaFoldDB" id="A0A2P8C6W7"/>
<gene>
    <name evidence="1" type="ORF">CLV63_15212</name>
</gene>
<organism evidence="1 2">
    <name type="scientific">Murinocardiopsis flavida</name>
    <dbReference type="NCBI Taxonomy" id="645275"/>
    <lineage>
        <taxon>Bacteria</taxon>
        <taxon>Bacillati</taxon>
        <taxon>Actinomycetota</taxon>
        <taxon>Actinomycetes</taxon>
        <taxon>Streptosporangiales</taxon>
        <taxon>Nocardiopsidaceae</taxon>
        <taxon>Murinocardiopsis</taxon>
    </lineage>
</organism>
<proteinExistence type="predicted"/>
<dbReference type="EMBL" id="PYGA01000052">
    <property type="protein sequence ID" value="PSK80705.1"/>
    <property type="molecule type" value="Genomic_DNA"/>
</dbReference>
<sequence>MPPMSPVPLYSTSRDGLRVATVPPDELALRAVVASMTPSTRVGAAEPLMTRFLGLPVDAGGYGRCRMEPGDRDRVVPLMWEHAAALLSTAGLAPAGSASSGAVLL</sequence>
<keyword evidence="2" id="KW-1185">Reference proteome</keyword>
<accession>A0A2P8C6W7</accession>
<reference evidence="1 2" key="1">
    <citation type="submission" date="2018-03" db="EMBL/GenBank/DDBJ databases">
        <title>Genomic Encyclopedia of Archaeal and Bacterial Type Strains, Phase II (KMG-II): from individual species to whole genera.</title>
        <authorList>
            <person name="Goeker M."/>
        </authorList>
    </citation>
    <scope>NUCLEOTIDE SEQUENCE [LARGE SCALE GENOMIC DNA]</scope>
    <source>
        <strain evidence="1 2">DSM 45312</strain>
    </source>
</reference>
<comment type="caution">
    <text evidence="1">The sequence shown here is derived from an EMBL/GenBank/DDBJ whole genome shotgun (WGS) entry which is preliminary data.</text>
</comment>
<name>A0A2P8C6W7_9ACTN</name>
<dbReference type="Proteomes" id="UP000240542">
    <property type="component" value="Unassembled WGS sequence"/>
</dbReference>
<evidence type="ECO:0000313" key="1">
    <source>
        <dbReference type="EMBL" id="PSK80705.1"/>
    </source>
</evidence>
<evidence type="ECO:0000313" key="2">
    <source>
        <dbReference type="Proteomes" id="UP000240542"/>
    </source>
</evidence>
<protein>
    <submittedName>
        <fullName evidence="1">Uncharacterized protein</fullName>
    </submittedName>
</protein>